<dbReference type="EMBL" id="QGDT01000005">
    <property type="protein sequence ID" value="PWJ58028.1"/>
    <property type="molecule type" value="Genomic_DNA"/>
</dbReference>
<dbReference type="GO" id="GO:0004034">
    <property type="term" value="F:aldose 1-epimerase activity"/>
    <property type="evidence" value="ECO:0007669"/>
    <property type="project" value="UniProtKB-EC"/>
</dbReference>
<comment type="subunit">
    <text evidence="5">Monomer.</text>
</comment>
<dbReference type="Gene3D" id="2.70.98.10">
    <property type="match status" value="1"/>
</dbReference>
<name>A0A316AKX5_9BACT</name>
<organism evidence="14 15">
    <name type="scientific">Dyadobacter jejuensis</name>
    <dbReference type="NCBI Taxonomy" id="1082580"/>
    <lineage>
        <taxon>Bacteria</taxon>
        <taxon>Pseudomonadati</taxon>
        <taxon>Bacteroidota</taxon>
        <taxon>Cytophagia</taxon>
        <taxon>Cytophagales</taxon>
        <taxon>Spirosomataceae</taxon>
        <taxon>Dyadobacter</taxon>
    </lineage>
</organism>
<dbReference type="GO" id="GO:0006006">
    <property type="term" value="P:glucose metabolic process"/>
    <property type="evidence" value="ECO:0007669"/>
    <property type="project" value="TreeGrafter"/>
</dbReference>
<dbReference type="InterPro" id="IPR008183">
    <property type="entry name" value="Aldose_1/G6P_1-epimerase"/>
</dbReference>
<evidence type="ECO:0000256" key="5">
    <source>
        <dbReference type="ARBA" id="ARBA00011245"/>
    </source>
</evidence>
<evidence type="ECO:0000256" key="13">
    <source>
        <dbReference type="PIRSR" id="PIRSR005096-3"/>
    </source>
</evidence>
<dbReference type="GO" id="GO:0033499">
    <property type="term" value="P:galactose catabolic process via UDP-galactose, Leloir pathway"/>
    <property type="evidence" value="ECO:0007669"/>
    <property type="project" value="TreeGrafter"/>
</dbReference>
<keyword evidence="10 11" id="KW-0119">Carbohydrate metabolism</keyword>
<accession>A0A316AKX5</accession>
<dbReference type="InterPro" id="IPR018052">
    <property type="entry name" value="Ald1_epimerase_CS"/>
</dbReference>
<comment type="cofactor">
    <cofactor evidence="2">
        <name>Ca(2+)</name>
        <dbReference type="ChEBI" id="CHEBI:29108"/>
    </cofactor>
</comment>
<dbReference type="EC" id="5.1.3.3" evidence="6 11"/>
<dbReference type="OrthoDB" id="9779408at2"/>
<dbReference type="PIRSF" id="PIRSF005096">
    <property type="entry name" value="GALM"/>
    <property type="match status" value="1"/>
</dbReference>
<dbReference type="UniPathway" id="UPA00242"/>
<evidence type="ECO:0000313" key="14">
    <source>
        <dbReference type="EMBL" id="PWJ58028.1"/>
    </source>
</evidence>
<evidence type="ECO:0000256" key="6">
    <source>
        <dbReference type="ARBA" id="ARBA00013185"/>
    </source>
</evidence>
<feature type="active site" description="Proton donor" evidence="12">
    <location>
        <position position="182"/>
    </location>
</feature>
<keyword evidence="15" id="KW-1185">Reference proteome</keyword>
<evidence type="ECO:0000256" key="8">
    <source>
        <dbReference type="ARBA" id="ARBA00022837"/>
    </source>
</evidence>
<keyword evidence="9 11" id="KW-0413">Isomerase</keyword>
<proteinExistence type="inferred from homology"/>
<dbReference type="Proteomes" id="UP000245880">
    <property type="component" value="Unassembled WGS sequence"/>
</dbReference>
<dbReference type="PANTHER" id="PTHR10091:SF0">
    <property type="entry name" value="GALACTOSE MUTAROTASE"/>
    <property type="match status" value="1"/>
</dbReference>
<evidence type="ECO:0000256" key="3">
    <source>
        <dbReference type="ARBA" id="ARBA00005028"/>
    </source>
</evidence>
<dbReference type="GO" id="GO:0030246">
    <property type="term" value="F:carbohydrate binding"/>
    <property type="evidence" value="ECO:0007669"/>
    <property type="project" value="InterPro"/>
</dbReference>
<comment type="caution">
    <text evidence="14">The sequence shown here is derived from an EMBL/GenBank/DDBJ whole genome shotgun (WGS) entry which is preliminary data.</text>
</comment>
<dbReference type="NCBIfam" id="NF008277">
    <property type="entry name" value="PRK11055.1"/>
    <property type="match status" value="1"/>
</dbReference>
<evidence type="ECO:0000256" key="4">
    <source>
        <dbReference type="ARBA" id="ARBA00006206"/>
    </source>
</evidence>
<feature type="active site" description="Proton acceptor" evidence="12">
    <location>
        <position position="313"/>
    </location>
</feature>
<dbReference type="CDD" id="cd09019">
    <property type="entry name" value="galactose_mutarotase_like"/>
    <property type="match status" value="1"/>
</dbReference>
<comment type="similarity">
    <text evidence="4 11">Belongs to the aldose epimerase family.</text>
</comment>
<dbReference type="InterPro" id="IPR047215">
    <property type="entry name" value="Galactose_mutarotase-like"/>
</dbReference>
<sequence length="347" mass="37958">MKVSSSSFGEVDGQTISIFKLQNDQGMVVSITNYGATITSLVVPDATGQLADVVCGFDKLEDYFSEDYLNNAPYFGCTVGRYAGRIKDGEYTINGQVYKGCQNNGSNHLHGGKLGFDKKVWEPKLVDSGTGVEMRLSSPAGEEGYPGEVDITVTFTLTQDNQLKIRYQGTTDRETPLSLTNHSYFNLSGFEADITGHVAQVDSEYYLLPDATNVPVGERASVEGTPADLRNGVALGTCFVDMPTGFEHYYVFRHRLGVLSPVARFADPISGRTLEVSTTEPGMLFYTGYYTADSLKRNEGGPQFGRFKAFCCETSRYPNGPNIADAPGSTTKPAEVYSSETIFRFSW</sequence>
<evidence type="ECO:0000313" key="15">
    <source>
        <dbReference type="Proteomes" id="UP000245880"/>
    </source>
</evidence>
<dbReference type="PROSITE" id="PS00545">
    <property type="entry name" value="ALDOSE_1_EPIMERASE"/>
    <property type="match status" value="1"/>
</dbReference>
<feature type="binding site" evidence="13">
    <location>
        <begin position="182"/>
        <end position="184"/>
    </location>
    <ligand>
        <name>beta-D-galactose</name>
        <dbReference type="ChEBI" id="CHEBI:27667"/>
    </ligand>
</feature>
<protein>
    <recommendedName>
        <fullName evidence="7 11">Aldose 1-epimerase</fullName>
        <ecNumber evidence="6 11">5.1.3.3</ecNumber>
    </recommendedName>
</protein>
<evidence type="ECO:0000256" key="10">
    <source>
        <dbReference type="ARBA" id="ARBA00023277"/>
    </source>
</evidence>
<gene>
    <name evidence="14" type="ORF">CLV98_105208</name>
</gene>
<dbReference type="InterPro" id="IPR015443">
    <property type="entry name" value="Aldose_1-epimerase"/>
</dbReference>
<dbReference type="InterPro" id="IPR014718">
    <property type="entry name" value="GH-type_carb-bd"/>
</dbReference>
<evidence type="ECO:0000256" key="9">
    <source>
        <dbReference type="ARBA" id="ARBA00023235"/>
    </source>
</evidence>
<reference evidence="14 15" key="1">
    <citation type="submission" date="2018-03" db="EMBL/GenBank/DDBJ databases">
        <title>Genomic Encyclopedia of Archaeal and Bacterial Type Strains, Phase II (KMG-II): from individual species to whole genera.</title>
        <authorList>
            <person name="Goeker M."/>
        </authorList>
    </citation>
    <scope>NUCLEOTIDE SEQUENCE [LARGE SCALE GENOMIC DNA]</scope>
    <source>
        <strain evidence="14 15">DSM 100346</strain>
    </source>
</reference>
<dbReference type="PANTHER" id="PTHR10091">
    <property type="entry name" value="ALDOSE-1-EPIMERASE"/>
    <property type="match status" value="1"/>
</dbReference>
<evidence type="ECO:0000256" key="12">
    <source>
        <dbReference type="PIRSR" id="PIRSR005096-1"/>
    </source>
</evidence>
<comment type="pathway">
    <text evidence="3 11">Carbohydrate metabolism; hexose metabolism.</text>
</comment>
<evidence type="ECO:0000256" key="11">
    <source>
        <dbReference type="PIRNR" id="PIRNR005096"/>
    </source>
</evidence>
<comment type="catalytic activity">
    <reaction evidence="1 11">
        <text>alpha-D-glucose = beta-D-glucose</text>
        <dbReference type="Rhea" id="RHEA:10264"/>
        <dbReference type="ChEBI" id="CHEBI:15903"/>
        <dbReference type="ChEBI" id="CHEBI:17925"/>
        <dbReference type="EC" id="5.1.3.3"/>
    </reaction>
</comment>
<dbReference type="AlphaFoldDB" id="A0A316AKX5"/>
<dbReference type="RefSeq" id="WP_109674619.1">
    <property type="nucleotide sequence ID" value="NZ_QGDT01000005.1"/>
</dbReference>
<evidence type="ECO:0000256" key="1">
    <source>
        <dbReference type="ARBA" id="ARBA00001614"/>
    </source>
</evidence>
<dbReference type="Pfam" id="PF01263">
    <property type="entry name" value="Aldose_epim"/>
    <property type="match status" value="1"/>
</dbReference>
<keyword evidence="8" id="KW-0106">Calcium</keyword>
<dbReference type="SUPFAM" id="SSF74650">
    <property type="entry name" value="Galactose mutarotase-like"/>
    <property type="match status" value="1"/>
</dbReference>
<evidence type="ECO:0000256" key="2">
    <source>
        <dbReference type="ARBA" id="ARBA00001913"/>
    </source>
</evidence>
<evidence type="ECO:0000256" key="7">
    <source>
        <dbReference type="ARBA" id="ARBA00014165"/>
    </source>
</evidence>
<dbReference type="InterPro" id="IPR011013">
    <property type="entry name" value="Gal_mutarotase_sf_dom"/>
</dbReference>